<evidence type="ECO:0000313" key="4">
    <source>
        <dbReference type="Proteomes" id="UP000711614"/>
    </source>
</evidence>
<sequence>MNNLVLASSSAEAASLEAARTRLAEVAGTLGTLNGNLVAAAGNASAAELAQSDQGALVDFVEKELIPLSGALAGAFPEHGASTESRVLAKVATGHNERIVSAAKALEVQEAPVKMVNAGGRLLEAATAFIAEATELILPALAQNTAVSLADLLPKPAPAEAGAPGETQTPASGGCACGGHDEPGLAELDTRVIPHAIRHATIFGALEGLNTGKGILLVANHNPLPLLAQLEQRSPGKFEVSYVEDGPELWKLSMVRN</sequence>
<keyword evidence="4" id="KW-1185">Reference proteome</keyword>
<organism evidence="3 4">
    <name type="scientific">Arthrobacter stackebrandtii</name>
    <dbReference type="NCBI Taxonomy" id="272161"/>
    <lineage>
        <taxon>Bacteria</taxon>
        <taxon>Bacillati</taxon>
        <taxon>Actinomycetota</taxon>
        <taxon>Actinomycetes</taxon>
        <taxon>Micrococcales</taxon>
        <taxon>Micrococcaceae</taxon>
        <taxon>Arthrobacter</taxon>
    </lineage>
</organism>
<evidence type="ECO:0000259" key="2">
    <source>
        <dbReference type="Pfam" id="PF10006"/>
    </source>
</evidence>
<dbReference type="RefSeq" id="WP_342591202.1">
    <property type="nucleotide sequence ID" value="NZ_JAGIOI010000001.1"/>
</dbReference>
<dbReference type="InterPro" id="IPR018720">
    <property type="entry name" value="DUF2249"/>
</dbReference>
<dbReference type="Proteomes" id="UP000711614">
    <property type="component" value="Unassembled WGS sequence"/>
</dbReference>
<evidence type="ECO:0000313" key="3">
    <source>
        <dbReference type="EMBL" id="MBP2412970.1"/>
    </source>
</evidence>
<feature type="region of interest" description="Disordered" evidence="1">
    <location>
        <begin position="158"/>
        <end position="178"/>
    </location>
</feature>
<accession>A0ABS4YWU7</accession>
<feature type="domain" description="DUF2249" evidence="2">
    <location>
        <begin position="187"/>
        <end position="254"/>
    </location>
</feature>
<dbReference type="Pfam" id="PF10006">
    <property type="entry name" value="DUF2249"/>
    <property type="match status" value="1"/>
</dbReference>
<proteinExistence type="predicted"/>
<name>A0ABS4YWU7_9MICC</name>
<reference evidence="3 4" key="1">
    <citation type="submission" date="2021-03" db="EMBL/GenBank/DDBJ databases">
        <title>Sequencing the genomes of 1000 actinobacteria strains.</title>
        <authorList>
            <person name="Klenk H.-P."/>
        </authorList>
    </citation>
    <scope>NUCLEOTIDE SEQUENCE [LARGE SCALE GENOMIC DNA]</scope>
    <source>
        <strain evidence="3 4">DSM 16005</strain>
    </source>
</reference>
<gene>
    <name evidence="3" type="ORF">JOF48_001769</name>
</gene>
<comment type="caution">
    <text evidence="3">The sequence shown here is derived from an EMBL/GenBank/DDBJ whole genome shotgun (WGS) entry which is preliminary data.</text>
</comment>
<dbReference type="EMBL" id="JAGIOI010000001">
    <property type="protein sequence ID" value="MBP2412970.1"/>
    <property type="molecule type" value="Genomic_DNA"/>
</dbReference>
<evidence type="ECO:0000256" key="1">
    <source>
        <dbReference type="SAM" id="MobiDB-lite"/>
    </source>
</evidence>
<protein>
    <submittedName>
        <fullName evidence="3">Uncharacterized protein (DUF2249 family)</fullName>
    </submittedName>
</protein>